<evidence type="ECO:0000313" key="15">
    <source>
        <dbReference type="EMBL" id="CRL37232.1"/>
    </source>
</evidence>
<dbReference type="InterPro" id="IPR027379">
    <property type="entry name" value="CLS_N"/>
</dbReference>
<evidence type="ECO:0000256" key="7">
    <source>
        <dbReference type="ARBA" id="ARBA00022989"/>
    </source>
</evidence>
<dbReference type="PANTHER" id="PTHR21248:SF22">
    <property type="entry name" value="PHOSPHOLIPASE D"/>
    <property type="match status" value="1"/>
</dbReference>
<keyword evidence="5 13" id="KW-0812">Transmembrane</keyword>
<evidence type="ECO:0000256" key="4">
    <source>
        <dbReference type="ARBA" id="ARBA00022679"/>
    </source>
</evidence>
<evidence type="ECO:0000256" key="13">
    <source>
        <dbReference type="SAM" id="Phobius"/>
    </source>
</evidence>
<dbReference type="InterPro" id="IPR025202">
    <property type="entry name" value="PLD-like_dom"/>
</dbReference>
<comment type="subcellular location">
    <subcellularLocation>
        <location evidence="1">Cell membrane</location>
        <topology evidence="1">Multi-pass membrane protein</topology>
    </subcellularLocation>
</comment>
<evidence type="ECO:0000256" key="3">
    <source>
        <dbReference type="ARBA" id="ARBA00022516"/>
    </source>
</evidence>
<name>A0A0M6WJX8_9FIRM</name>
<protein>
    <recommendedName>
        <fullName evidence="12">Cardiolipin synthase</fullName>
        <ecNumber evidence="12">2.7.8.-</ecNumber>
    </recommendedName>
</protein>
<dbReference type="Pfam" id="PF13091">
    <property type="entry name" value="PLDc_2"/>
    <property type="match status" value="2"/>
</dbReference>
<feature type="transmembrane region" description="Helical" evidence="13">
    <location>
        <begin position="68"/>
        <end position="86"/>
    </location>
</feature>
<dbReference type="Gene3D" id="3.30.870.10">
    <property type="entry name" value="Endonuclease Chain A"/>
    <property type="match status" value="2"/>
</dbReference>
<feature type="domain" description="PLD phosphodiesterase" evidence="14">
    <location>
        <begin position="424"/>
        <end position="451"/>
    </location>
</feature>
<keyword evidence="8" id="KW-0443">Lipid metabolism</keyword>
<evidence type="ECO:0000256" key="5">
    <source>
        <dbReference type="ARBA" id="ARBA00022692"/>
    </source>
</evidence>
<dbReference type="InterPro" id="IPR022924">
    <property type="entry name" value="Cardiolipin_synthase"/>
</dbReference>
<dbReference type="EC" id="2.7.8.-" evidence="12"/>
<dbReference type="Proteomes" id="UP000049472">
    <property type="component" value="Unassembled WGS sequence"/>
</dbReference>
<dbReference type="AlphaFoldDB" id="A0A0M6WJX8"/>
<feature type="transmembrane region" description="Helical" evidence="13">
    <location>
        <begin position="39"/>
        <end position="56"/>
    </location>
</feature>
<feature type="transmembrane region" description="Helical" evidence="13">
    <location>
        <begin position="12"/>
        <end position="33"/>
    </location>
</feature>
<dbReference type="RefSeq" id="WP_055061752.1">
    <property type="nucleotide sequence ID" value="NZ_CVRQ01000018.1"/>
</dbReference>
<accession>A0A0M6WJX8</accession>
<keyword evidence="16" id="KW-1185">Reference proteome</keyword>
<dbReference type="GO" id="GO:0005886">
    <property type="term" value="C:plasma membrane"/>
    <property type="evidence" value="ECO:0007669"/>
    <property type="project" value="UniProtKB-SubCell"/>
</dbReference>
<keyword evidence="9 13" id="KW-0472">Membrane</keyword>
<proteinExistence type="predicted"/>
<evidence type="ECO:0000256" key="10">
    <source>
        <dbReference type="ARBA" id="ARBA00023209"/>
    </source>
</evidence>
<dbReference type="PANTHER" id="PTHR21248">
    <property type="entry name" value="CARDIOLIPIN SYNTHASE"/>
    <property type="match status" value="1"/>
</dbReference>
<keyword evidence="11" id="KW-1208">Phospholipid metabolism</keyword>
<dbReference type="CDD" id="cd09160">
    <property type="entry name" value="PLDc_SMU_988_like_2"/>
    <property type="match status" value="1"/>
</dbReference>
<dbReference type="SMART" id="SM00155">
    <property type="entry name" value="PLDc"/>
    <property type="match status" value="2"/>
</dbReference>
<gene>
    <name evidence="15" type="ORF">T1815_15401</name>
</gene>
<keyword evidence="2" id="KW-1003">Cell membrane</keyword>
<evidence type="ECO:0000256" key="12">
    <source>
        <dbReference type="NCBIfam" id="TIGR04265"/>
    </source>
</evidence>
<evidence type="ECO:0000256" key="9">
    <source>
        <dbReference type="ARBA" id="ARBA00023136"/>
    </source>
</evidence>
<dbReference type="PROSITE" id="PS50035">
    <property type="entry name" value="PLD"/>
    <property type="match status" value="2"/>
</dbReference>
<dbReference type="NCBIfam" id="TIGR04265">
    <property type="entry name" value="bac_cardiolipin"/>
    <property type="match status" value="1"/>
</dbReference>
<keyword evidence="3" id="KW-0444">Lipid biosynthesis</keyword>
<evidence type="ECO:0000256" key="1">
    <source>
        <dbReference type="ARBA" id="ARBA00004651"/>
    </source>
</evidence>
<keyword evidence="4" id="KW-0808">Transferase</keyword>
<keyword evidence="6" id="KW-0677">Repeat</keyword>
<dbReference type="GO" id="GO:0008808">
    <property type="term" value="F:cardiolipin synthase activity"/>
    <property type="evidence" value="ECO:0007669"/>
    <property type="project" value="UniProtKB-UniRule"/>
</dbReference>
<dbReference type="SUPFAM" id="SSF56024">
    <property type="entry name" value="Phospholipase D/nuclease"/>
    <property type="match status" value="2"/>
</dbReference>
<organism evidence="15 16">
    <name type="scientific">Agathobacter rectalis</name>
    <dbReference type="NCBI Taxonomy" id="39491"/>
    <lineage>
        <taxon>Bacteria</taxon>
        <taxon>Bacillati</taxon>
        <taxon>Bacillota</taxon>
        <taxon>Clostridia</taxon>
        <taxon>Lachnospirales</taxon>
        <taxon>Lachnospiraceae</taxon>
        <taxon>Agathobacter</taxon>
    </lineage>
</organism>
<dbReference type="EMBL" id="CVRQ01000018">
    <property type="protein sequence ID" value="CRL37232.1"/>
    <property type="molecule type" value="Genomic_DNA"/>
</dbReference>
<feature type="domain" description="PLD phosphodiesterase" evidence="14">
    <location>
        <begin position="244"/>
        <end position="271"/>
    </location>
</feature>
<keyword evidence="10" id="KW-0594">Phospholipid biosynthesis</keyword>
<evidence type="ECO:0000259" key="14">
    <source>
        <dbReference type="PROSITE" id="PS50035"/>
    </source>
</evidence>
<dbReference type="InterPro" id="IPR001736">
    <property type="entry name" value="PLipase_D/transphosphatidylase"/>
</dbReference>
<evidence type="ECO:0000256" key="6">
    <source>
        <dbReference type="ARBA" id="ARBA00022737"/>
    </source>
</evidence>
<evidence type="ECO:0000256" key="11">
    <source>
        <dbReference type="ARBA" id="ARBA00023264"/>
    </source>
</evidence>
<sequence length="511" mass="59515">MRKILQRLLSKLFIVSTIIIIQMIWWFFLFYTASVASRVFQDLLYVAAILLSLYIVNRRMKMYIKMSWIFLILSVPIVGIPCYFFFGRPELTSKTQKRMERIVEAYAPLRPENELLNETLRQTDMDAYRQSRLITQNQKYPLYAEDCTEYFKSGEEAFESILKDLRSAEKFIFMEYFIIGSGVMLDQILDILKEKVKHGVVVRIIYDDFGSINAIPPHFIKEMESIGIQTRRFNPYKPMLSVIMNDRDHRKILVIDGRVAHTGGYNIADEYINKKIRFGYWKDAGIRVEGECVNSFTTMFLEMWNYINKDNAVHDEYLNPHNTFSQSEKSGFVQPFCDSPLEHDDVGENLYVSIISRAKKYVYIFTPYLILGTELSHAMISAARSGVDVRIVVPKIPDKKLIYLQTKANFRPLIEAGVRIYLYTPGFIHSKCIVADDDTAIVGTCNLDFRSMYWNFEDFVYMYRTQCIGKIKEDAIETFAVSEEVYEESTNDISFAGRLLQSILQLFAPLL</sequence>
<evidence type="ECO:0000256" key="8">
    <source>
        <dbReference type="ARBA" id="ARBA00023098"/>
    </source>
</evidence>
<evidence type="ECO:0000256" key="2">
    <source>
        <dbReference type="ARBA" id="ARBA00022475"/>
    </source>
</evidence>
<dbReference type="Pfam" id="PF13396">
    <property type="entry name" value="PLDc_N"/>
    <property type="match status" value="1"/>
</dbReference>
<evidence type="ECO:0000313" key="16">
    <source>
        <dbReference type="Proteomes" id="UP000049472"/>
    </source>
</evidence>
<keyword evidence="7 13" id="KW-1133">Transmembrane helix</keyword>
<dbReference type="GO" id="GO:0032049">
    <property type="term" value="P:cardiolipin biosynthetic process"/>
    <property type="evidence" value="ECO:0007669"/>
    <property type="project" value="UniProtKB-UniRule"/>
</dbReference>
<dbReference type="CDD" id="cd09154">
    <property type="entry name" value="PLDc_SMU_988_like_1"/>
    <property type="match status" value="1"/>
</dbReference>
<reference evidence="16" key="1">
    <citation type="submission" date="2015-05" db="EMBL/GenBank/DDBJ databases">
        <authorList>
            <consortium name="Pathogen Informatics"/>
        </authorList>
    </citation>
    <scope>NUCLEOTIDE SEQUENCE [LARGE SCALE GENOMIC DNA]</scope>
    <source>
        <strain evidence="16">T1-815</strain>
    </source>
</reference>